<feature type="domain" description="Antitoxin SocA-like Panacea" evidence="1">
    <location>
        <begin position="33"/>
        <end position="114"/>
    </location>
</feature>
<proteinExistence type="predicted"/>
<reference evidence="2 3" key="1">
    <citation type="submission" date="2019-10" db="EMBL/GenBank/DDBJ databases">
        <authorList>
            <consortium name="PulseNet: The National Subtyping Network for Foodborne Disease Surveillance"/>
            <person name="Tarr C.L."/>
            <person name="Trees E."/>
            <person name="Katz L.S."/>
            <person name="Carleton-Romer H.A."/>
            <person name="Stroika S."/>
            <person name="Kucerova Z."/>
            <person name="Roache K.F."/>
            <person name="Sabol A.L."/>
            <person name="Besser J."/>
            <person name="Gerner-Smidt P."/>
        </authorList>
    </citation>
    <scope>NUCLEOTIDE SEQUENCE [LARGE SCALE GENOMIC DNA]</scope>
    <source>
        <strain evidence="2 3">PNUSAC012091</strain>
    </source>
</reference>
<comment type="caution">
    <text evidence="2">The sequence shown here is derived from an EMBL/GenBank/DDBJ whole genome shotgun (WGS) entry which is preliminary data.</text>
</comment>
<dbReference type="InterPro" id="IPR025272">
    <property type="entry name" value="SocA_Panacea"/>
</dbReference>
<dbReference type="AlphaFoldDB" id="A0A624F4S9"/>
<evidence type="ECO:0000259" key="1">
    <source>
        <dbReference type="Pfam" id="PF13274"/>
    </source>
</evidence>
<evidence type="ECO:0000313" key="2">
    <source>
        <dbReference type="EMBL" id="ECZ5737921.1"/>
    </source>
</evidence>
<organism evidence="2 3">
    <name type="scientific">Campylobacter jejuni</name>
    <dbReference type="NCBI Taxonomy" id="197"/>
    <lineage>
        <taxon>Bacteria</taxon>
        <taxon>Pseudomonadati</taxon>
        <taxon>Campylobacterota</taxon>
        <taxon>Epsilonproteobacteria</taxon>
        <taxon>Campylobacterales</taxon>
        <taxon>Campylobacteraceae</taxon>
        <taxon>Campylobacter</taxon>
    </lineage>
</organism>
<name>A0A624F4S9_CAMJU</name>
<dbReference type="Pfam" id="PF13274">
    <property type="entry name" value="SocA_Panacea"/>
    <property type="match status" value="1"/>
</dbReference>
<gene>
    <name evidence="2" type="ORF">F8Y55_04505</name>
</gene>
<dbReference type="Proteomes" id="UP000421425">
    <property type="component" value="Unassembled WGS sequence"/>
</dbReference>
<protein>
    <submittedName>
        <fullName evidence="2">DUF4065 domain-containing protein</fullName>
    </submittedName>
</protein>
<sequence>MRKMDAASEKRLIEAVSYLKKISKDALMARLYQKILFLLELKYYQQHSRPFIGINFKSYKFGPFSLDVAKALDDPKPNSEYSNEVKEKIDEILKEYNLNRFDQKTMGKSFKKMIDYIHSLVFYNLTPFDCDFNFDNYSFEDLFERINSKLDGKKLEDEKYKFALINQKAKEYECLFQI</sequence>
<accession>A0A624F4S9</accession>
<evidence type="ECO:0000313" key="3">
    <source>
        <dbReference type="Proteomes" id="UP000421425"/>
    </source>
</evidence>
<dbReference type="EMBL" id="AALHBX010000005">
    <property type="protein sequence ID" value="ECZ5737921.1"/>
    <property type="molecule type" value="Genomic_DNA"/>
</dbReference>